<dbReference type="InterPro" id="IPR005269">
    <property type="entry name" value="LOG"/>
</dbReference>
<evidence type="ECO:0000256" key="2">
    <source>
        <dbReference type="RuleBase" id="RU363015"/>
    </source>
</evidence>
<evidence type="ECO:0000313" key="4">
    <source>
        <dbReference type="Proteomes" id="UP001055149"/>
    </source>
</evidence>
<proteinExistence type="inferred from homology"/>
<reference evidence="3" key="1">
    <citation type="journal article" date="2022" name="Int. J. Syst. Evol. Microbiol.">
        <title>A novel species of lactic acid bacteria, Ligilactobacillus pabuli sp. nov., isolated from alfalfa silage.</title>
        <authorList>
            <person name="Tohno M."/>
            <person name="Tanizawa Y."/>
            <person name="Sawada H."/>
            <person name="Sakamoto M."/>
            <person name="Ohkuma M."/>
            <person name="Kobayashi H."/>
        </authorList>
    </citation>
    <scope>NUCLEOTIDE SEQUENCE</scope>
    <source>
        <strain evidence="3">AF129</strain>
    </source>
</reference>
<keyword evidence="2" id="KW-0378">Hydrolase</keyword>
<sequence length="194" mass="21403">MAKLAVYCGAASGFSPLFEQATKQLGKWMVENNLELIYGGGKYGLMGTLAQTVSDYGGKVHGIVPEVLYDRQITFDRLTDLKVVGDMSERKKEMLASADASLALPGGPGTLEEISQAFSWARIGENPTPSIIYNVANFYAPLEQMYDAMVTNGFLTKVDRQKLLFSESLPQILAFMHGYTPPEIRTYQTKDAKQ</sequence>
<accession>A0ABQ5JEL7</accession>
<dbReference type="SUPFAM" id="SSF102405">
    <property type="entry name" value="MCP/YpsA-like"/>
    <property type="match status" value="1"/>
</dbReference>
<keyword evidence="4" id="KW-1185">Reference proteome</keyword>
<comment type="similarity">
    <text evidence="1 2">Belongs to the LOG family.</text>
</comment>
<comment type="caution">
    <text evidence="3">The sequence shown here is derived from an EMBL/GenBank/DDBJ whole genome shotgun (WGS) entry which is preliminary data.</text>
</comment>
<dbReference type="NCBIfam" id="TIGR00730">
    <property type="entry name" value="Rossman fold protein, TIGR00730 family"/>
    <property type="match status" value="1"/>
</dbReference>
<evidence type="ECO:0000313" key="3">
    <source>
        <dbReference type="EMBL" id="GKS80514.1"/>
    </source>
</evidence>
<gene>
    <name evidence="3" type="ORF">LPAF129_01990</name>
</gene>
<name>A0ABQ5JEL7_9LACO</name>
<dbReference type="EMBL" id="BQXH01000001">
    <property type="protein sequence ID" value="GKS80514.1"/>
    <property type="molecule type" value="Genomic_DNA"/>
</dbReference>
<keyword evidence="2" id="KW-0203">Cytokinin biosynthesis</keyword>
<evidence type="ECO:0000256" key="1">
    <source>
        <dbReference type="ARBA" id="ARBA00006763"/>
    </source>
</evidence>
<dbReference type="Pfam" id="PF03641">
    <property type="entry name" value="Lysine_decarbox"/>
    <property type="match status" value="1"/>
</dbReference>
<protein>
    <recommendedName>
        <fullName evidence="2">Cytokinin riboside 5'-monophosphate phosphoribohydrolase</fullName>
        <ecNumber evidence="2">3.2.2.n1</ecNumber>
    </recommendedName>
</protein>
<dbReference type="InterPro" id="IPR031100">
    <property type="entry name" value="LOG_fam"/>
</dbReference>
<dbReference type="PANTHER" id="PTHR31223">
    <property type="entry name" value="LOG FAMILY PROTEIN YJL055W"/>
    <property type="match status" value="1"/>
</dbReference>
<dbReference type="EC" id="3.2.2.n1" evidence="2"/>
<dbReference type="RefSeq" id="WP_244054125.1">
    <property type="nucleotide sequence ID" value="NZ_BQXH01000001.1"/>
</dbReference>
<dbReference type="Gene3D" id="3.40.50.450">
    <property type="match status" value="1"/>
</dbReference>
<dbReference type="PANTHER" id="PTHR31223:SF70">
    <property type="entry name" value="LOG FAMILY PROTEIN YJL055W"/>
    <property type="match status" value="1"/>
</dbReference>
<dbReference type="Proteomes" id="UP001055149">
    <property type="component" value="Unassembled WGS sequence"/>
</dbReference>
<organism evidence="3 4">
    <name type="scientific">Ligilactobacillus pabuli</name>
    <dbReference type="NCBI Taxonomy" id="2886039"/>
    <lineage>
        <taxon>Bacteria</taxon>
        <taxon>Bacillati</taxon>
        <taxon>Bacillota</taxon>
        <taxon>Bacilli</taxon>
        <taxon>Lactobacillales</taxon>
        <taxon>Lactobacillaceae</taxon>
        <taxon>Ligilactobacillus</taxon>
    </lineage>
</organism>